<protein>
    <submittedName>
        <fullName evidence="4">Alkaline phosphatase family protein</fullName>
    </submittedName>
</protein>
<dbReference type="Proteomes" id="UP000661696">
    <property type="component" value="Unassembled WGS sequence"/>
</dbReference>
<organism evidence="4 5">
    <name type="scientific">Chryseobacterium endalhagicum</name>
    <dbReference type="NCBI Taxonomy" id="2797638"/>
    <lineage>
        <taxon>Bacteria</taxon>
        <taxon>Pseudomonadati</taxon>
        <taxon>Bacteroidota</taxon>
        <taxon>Flavobacteriia</taxon>
        <taxon>Flavobacteriales</taxon>
        <taxon>Weeksellaceae</taxon>
        <taxon>Chryseobacterium group</taxon>
        <taxon>Chryseobacterium</taxon>
    </lineage>
</organism>
<dbReference type="Gene3D" id="3.40.720.10">
    <property type="entry name" value="Alkaline Phosphatase, subunit A"/>
    <property type="match status" value="1"/>
</dbReference>
<evidence type="ECO:0000256" key="1">
    <source>
        <dbReference type="ARBA" id="ARBA00022729"/>
    </source>
</evidence>
<evidence type="ECO:0000259" key="3">
    <source>
        <dbReference type="SMART" id="SM00560"/>
    </source>
</evidence>
<dbReference type="NCBIfam" id="TIGR04183">
    <property type="entry name" value="Por_Secre_tail"/>
    <property type="match status" value="1"/>
</dbReference>
<dbReference type="SUPFAM" id="SSF49899">
    <property type="entry name" value="Concanavalin A-like lectins/glucanases"/>
    <property type="match status" value="1"/>
</dbReference>
<dbReference type="Gene3D" id="2.60.120.200">
    <property type="match status" value="1"/>
</dbReference>
<dbReference type="Pfam" id="PF18962">
    <property type="entry name" value="Por_Secre_tail"/>
    <property type="match status" value="1"/>
</dbReference>
<dbReference type="InterPro" id="IPR017850">
    <property type="entry name" value="Alkaline_phosphatase_core_sf"/>
</dbReference>
<dbReference type="InterPro" id="IPR013320">
    <property type="entry name" value="ConA-like_dom_sf"/>
</dbReference>
<dbReference type="Pfam" id="PF16356">
    <property type="entry name" value="DUF4983"/>
    <property type="match status" value="1"/>
</dbReference>
<keyword evidence="1" id="KW-0732">Signal</keyword>
<reference evidence="4 5" key="1">
    <citation type="submission" date="2020-12" db="EMBL/GenBank/DDBJ databases">
        <title>Chryseobacterium endoalhailicus sp. nov., isolated from seed of leguminous plant.</title>
        <authorList>
            <person name="Zhang X."/>
        </authorList>
    </citation>
    <scope>NUCLEOTIDE SEQUENCE [LARGE SCALE GENOMIC DNA]</scope>
    <source>
        <strain evidence="4 5">L7</strain>
    </source>
</reference>
<name>A0ABS1QG08_9FLAO</name>
<comment type="caution">
    <text evidence="4">The sequence shown here is derived from an EMBL/GenBank/DDBJ whole genome shotgun (WGS) entry which is preliminary data.</text>
</comment>
<gene>
    <name evidence="4" type="ORF">JET18_11810</name>
</gene>
<dbReference type="PANTHER" id="PTHR10151">
    <property type="entry name" value="ECTONUCLEOTIDE PYROPHOSPHATASE/PHOSPHODIESTERASE"/>
    <property type="match status" value="1"/>
</dbReference>
<dbReference type="SMART" id="SM00560">
    <property type="entry name" value="LamGL"/>
    <property type="match status" value="1"/>
</dbReference>
<dbReference type="PANTHER" id="PTHR10151:SF120">
    <property type="entry name" value="BIS(5'-ADENOSYL)-TRIPHOSPHATASE"/>
    <property type="match status" value="1"/>
</dbReference>
<dbReference type="InterPro" id="IPR032309">
    <property type="entry name" value="DUF4983"/>
</dbReference>
<dbReference type="Pfam" id="PF13385">
    <property type="entry name" value="Laminin_G_3"/>
    <property type="match status" value="1"/>
</dbReference>
<accession>A0ABS1QG08</accession>
<dbReference type="InterPro" id="IPR002591">
    <property type="entry name" value="Phosphodiest/P_Trfase"/>
</dbReference>
<keyword evidence="5" id="KW-1185">Reference proteome</keyword>
<keyword evidence="2" id="KW-1015">Disulfide bond</keyword>
<evidence type="ECO:0000313" key="4">
    <source>
        <dbReference type="EMBL" id="MBL1221530.1"/>
    </source>
</evidence>
<dbReference type="EMBL" id="JAELVM010000002">
    <property type="protein sequence ID" value="MBL1221530.1"/>
    <property type="molecule type" value="Genomic_DNA"/>
</dbReference>
<evidence type="ECO:0000256" key="2">
    <source>
        <dbReference type="ARBA" id="ARBA00023157"/>
    </source>
</evidence>
<sequence length="617" mass="67506">MKTKLFSMAVLVSCLFSAQKKKVLFIGIDGCRADVMMSSNVPNIQNLVNQSIYSLDGLCAATTWSGNGWSTMLTGVWHTKHNVQDNNFTSPNYVNYPDFLTRAETFNPNLKTISLAHWAPINDKIIQNADVKSNLASDLAVKNAAVTALQSDNPDILFVDFDDVDHAGHSYGFASTVPQYVSAIQTIDSYIGDIVTAMKNRSTYNNEDWLVVLTTDHGAIQSSHGGGNLSERNIFTVYSNPGFTPQQISKTILESNKTFNQLSFPAGTYAKPANQAPFDFGTSQDFTVEFWVKPNASYSSDPVMISNKNWASGKNKGFVISGYSGQTFKLNIGDGTNRIDLVGGKVETNKWKHIAVTFDRDGLVTLYEDGVPVTFAKMNTIGNINSGLPLTINQDGTNTYGENLAASYKDIRIWKSALPNSVIVNWANQDITSSHPYYSQLLADWKCNGTSGNTLTDSSPNANNLAVTGSPAYAAGTTNAFKIYDYTSTTRETDHFPTVLNWMCIPVQAAWGIDGVNRIPVCTNGSLAAKETVKTTDDFKIYPNPASETLNIQYQSDDKEIKAEILDSKGSLISTKTLESSNGSFNGKIDIQALTKGIYYVKLTGSKKSLTKSFIRK</sequence>
<dbReference type="InterPro" id="IPR026444">
    <property type="entry name" value="Secre_tail"/>
</dbReference>
<proteinExistence type="predicted"/>
<dbReference type="SUPFAM" id="SSF53649">
    <property type="entry name" value="Alkaline phosphatase-like"/>
    <property type="match status" value="1"/>
</dbReference>
<dbReference type="Pfam" id="PF01663">
    <property type="entry name" value="Phosphodiest"/>
    <property type="match status" value="1"/>
</dbReference>
<evidence type="ECO:0000313" key="5">
    <source>
        <dbReference type="Proteomes" id="UP000661696"/>
    </source>
</evidence>
<feature type="domain" description="LamG-like jellyroll fold" evidence="3">
    <location>
        <begin position="284"/>
        <end position="421"/>
    </location>
</feature>
<dbReference type="RefSeq" id="WP_202091277.1">
    <property type="nucleotide sequence ID" value="NZ_JAELVM010000002.1"/>
</dbReference>
<dbReference type="InterPro" id="IPR006558">
    <property type="entry name" value="LamG-like"/>
</dbReference>